<sequence length="172" mass="17225">MRGLTFLRRALRAVATAIALSGALALLTAGPARAGQNASVEVTPSTAEPGTRVNIRADCPDGNNRQATVQSDAFGRVMVRPDNGVLTGSATIPGNKPPGDYQVNLTCSNNNTASTTITVVNMSKPSQGPATGGGGTAGGGTGTLVLAGGIGIVVLGLGFGLYGRRRNGPLPR</sequence>
<evidence type="ECO:0000313" key="3">
    <source>
        <dbReference type="EMBL" id="MFC0565680.1"/>
    </source>
</evidence>
<accession>A0ABV6NY16</accession>
<reference evidence="3 4" key="1">
    <citation type="submission" date="2024-09" db="EMBL/GenBank/DDBJ databases">
        <authorList>
            <person name="Sun Q."/>
            <person name="Mori K."/>
        </authorList>
    </citation>
    <scope>NUCLEOTIDE SEQUENCE [LARGE SCALE GENOMIC DNA]</scope>
    <source>
        <strain evidence="3 4">TBRC 2205</strain>
    </source>
</reference>
<comment type="caution">
    <text evidence="3">The sequence shown here is derived from an EMBL/GenBank/DDBJ whole genome shotgun (WGS) entry which is preliminary data.</text>
</comment>
<evidence type="ECO:0008006" key="5">
    <source>
        <dbReference type="Google" id="ProtNLM"/>
    </source>
</evidence>
<feature type="signal peptide" evidence="2">
    <location>
        <begin position="1"/>
        <end position="34"/>
    </location>
</feature>
<keyword evidence="1" id="KW-1133">Transmembrane helix</keyword>
<proteinExistence type="predicted"/>
<dbReference type="Proteomes" id="UP001589894">
    <property type="component" value="Unassembled WGS sequence"/>
</dbReference>
<keyword evidence="4" id="KW-1185">Reference proteome</keyword>
<organism evidence="3 4">
    <name type="scientific">Plantactinospora siamensis</name>
    <dbReference type="NCBI Taxonomy" id="555372"/>
    <lineage>
        <taxon>Bacteria</taxon>
        <taxon>Bacillati</taxon>
        <taxon>Actinomycetota</taxon>
        <taxon>Actinomycetes</taxon>
        <taxon>Micromonosporales</taxon>
        <taxon>Micromonosporaceae</taxon>
        <taxon>Plantactinospora</taxon>
    </lineage>
</organism>
<evidence type="ECO:0000256" key="1">
    <source>
        <dbReference type="SAM" id="Phobius"/>
    </source>
</evidence>
<keyword evidence="1" id="KW-0472">Membrane</keyword>
<name>A0ABV6NY16_9ACTN</name>
<keyword evidence="2" id="KW-0732">Signal</keyword>
<evidence type="ECO:0000256" key="2">
    <source>
        <dbReference type="SAM" id="SignalP"/>
    </source>
</evidence>
<gene>
    <name evidence="3" type="ORF">ACFFHU_16255</name>
</gene>
<feature type="chain" id="PRO_5045258280" description="Integral membrane protein" evidence="2">
    <location>
        <begin position="35"/>
        <end position="172"/>
    </location>
</feature>
<evidence type="ECO:0000313" key="4">
    <source>
        <dbReference type="Proteomes" id="UP001589894"/>
    </source>
</evidence>
<dbReference type="EMBL" id="JBHLUE010000011">
    <property type="protein sequence ID" value="MFC0565680.1"/>
    <property type="molecule type" value="Genomic_DNA"/>
</dbReference>
<dbReference type="RefSeq" id="WP_377339689.1">
    <property type="nucleotide sequence ID" value="NZ_JBHLUE010000011.1"/>
</dbReference>
<protein>
    <recommendedName>
        <fullName evidence="5">Integral membrane protein</fullName>
    </recommendedName>
</protein>
<feature type="transmembrane region" description="Helical" evidence="1">
    <location>
        <begin position="144"/>
        <end position="162"/>
    </location>
</feature>
<keyword evidence="1" id="KW-0812">Transmembrane</keyword>